<comment type="caution">
    <text evidence="4">The sequence shown here is derived from an EMBL/GenBank/DDBJ whole genome shotgun (WGS) entry which is preliminary data.</text>
</comment>
<dbReference type="GO" id="GO:0004045">
    <property type="term" value="F:peptidyl-tRNA hydrolase activity"/>
    <property type="evidence" value="ECO:0007669"/>
    <property type="project" value="UniProtKB-EC"/>
</dbReference>
<dbReference type="Pfam" id="PF01981">
    <property type="entry name" value="PTH2"/>
    <property type="match status" value="1"/>
</dbReference>
<gene>
    <name evidence="4" type="ORF">HMPREF1162_0804</name>
</gene>
<dbReference type="InterPro" id="IPR002833">
    <property type="entry name" value="PTH2"/>
</dbReference>
<dbReference type="Proteomes" id="UP000007832">
    <property type="component" value="Unassembled WGS sequence"/>
</dbReference>
<evidence type="ECO:0000256" key="1">
    <source>
        <dbReference type="ARBA" id="ARBA00013260"/>
    </source>
</evidence>
<dbReference type="EC" id="3.1.1.29" evidence="1"/>
<protein>
    <recommendedName>
        <fullName evidence="1">peptidyl-tRNA hydrolase</fullName>
        <ecNumber evidence="1">3.1.1.29</ecNumber>
    </recommendedName>
</protein>
<proteinExistence type="predicted"/>
<dbReference type="InterPro" id="IPR023476">
    <property type="entry name" value="Pep_tRNA_hydro_II_dom_sf"/>
</dbReference>
<organism evidence="4 5">
    <name type="scientific">[Propionibacterium] namnetense SK182B-JCVI</name>
    <dbReference type="NCBI Taxonomy" id="1051006"/>
    <lineage>
        <taxon>Bacteria</taxon>
        <taxon>Bacillati</taxon>
        <taxon>Actinomycetota</taxon>
        <taxon>Actinomycetes</taxon>
        <taxon>Propionibacteriales</taxon>
        <taxon>Propionibacteriaceae</taxon>
        <taxon>Cutibacterium</taxon>
    </lineage>
</organism>
<dbReference type="eggNOG" id="COG1990">
    <property type="taxonomic scope" value="Bacteria"/>
</dbReference>
<comment type="catalytic activity">
    <reaction evidence="3">
        <text>an N-acyl-L-alpha-aminoacyl-tRNA + H2O = an N-acyl-L-amino acid + a tRNA + H(+)</text>
        <dbReference type="Rhea" id="RHEA:54448"/>
        <dbReference type="Rhea" id="RHEA-COMP:10123"/>
        <dbReference type="Rhea" id="RHEA-COMP:13883"/>
        <dbReference type="ChEBI" id="CHEBI:15377"/>
        <dbReference type="ChEBI" id="CHEBI:15378"/>
        <dbReference type="ChEBI" id="CHEBI:59874"/>
        <dbReference type="ChEBI" id="CHEBI:78442"/>
        <dbReference type="ChEBI" id="CHEBI:138191"/>
        <dbReference type="EC" id="3.1.1.29"/>
    </reaction>
</comment>
<evidence type="ECO:0000256" key="3">
    <source>
        <dbReference type="ARBA" id="ARBA00048707"/>
    </source>
</evidence>
<reference evidence="4 5" key="1">
    <citation type="submission" date="2011-07" db="EMBL/GenBank/DDBJ databases">
        <title>Genome Sequence of Propionibacterium acnes SK182B-JCVI.</title>
        <authorList>
            <person name="Durkin A.S."/>
            <person name="Madupu R."/>
            <person name="Hostetler J."/>
            <person name="Radune D."/>
            <person name="Torralba M."/>
            <person name="Methe B."/>
            <person name="Sutton G."/>
            <person name="Strausberg R.L."/>
            <person name="Nelson K.E."/>
        </authorList>
    </citation>
    <scope>NUCLEOTIDE SEQUENCE [LARGE SCALE GENOMIC DNA]</scope>
    <source>
        <strain evidence="4 5">SK182B-JCVI</strain>
    </source>
</reference>
<evidence type="ECO:0000313" key="4">
    <source>
        <dbReference type="EMBL" id="EGR96973.1"/>
    </source>
</evidence>
<evidence type="ECO:0000313" key="5">
    <source>
        <dbReference type="Proteomes" id="UP000007832"/>
    </source>
</evidence>
<dbReference type="SUPFAM" id="SSF102462">
    <property type="entry name" value="Peptidyl-tRNA hydrolase II"/>
    <property type="match status" value="1"/>
</dbReference>
<dbReference type="PATRIC" id="fig|1051006.4.peg.1187"/>
<evidence type="ECO:0000256" key="2">
    <source>
        <dbReference type="ARBA" id="ARBA00022801"/>
    </source>
</evidence>
<name>F9NVH5_9ACTN</name>
<keyword evidence="2 4" id="KW-0378">Hydrolase</keyword>
<dbReference type="EMBL" id="AFUN01000032">
    <property type="protein sequence ID" value="EGR96973.1"/>
    <property type="molecule type" value="Genomic_DNA"/>
</dbReference>
<sequence length="232" mass="25761">MTTPDHEPDPWAMQLVLLRDKRHPARQVDACEAAARAVVFLLDDPRTQPGGPWHDAVRQWSDKRIRKIVRRASGKRWEDVQVCDGITVSQDPPSDAAPDTGPARVRAFVPAPVHPQPKQIDKLQVADTNLPADGDSITTEPVVTIEINPRIEMTTGKACAQCGHAAQLAHEAMSSGNDDDRHALDAWRHDEFRVRVVTPTVEHWDADVARVRVVDAGFTEFDGPTATTRARW</sequence>
<dbReference type="AlphaFoldDB" id="F9NVH5"/>
<accession>F9NVH5</accession>
<dbReference type="STRING" id="1574624.GCA_001642025_00054"/>
<dbReference type="Gene3D" id="3.40.1490.10">
    <property type="entry name" value="Bit1"/>
    <property type="match status" value="1"/>
</dbReference>